<accession>A0ABQ4FPI2</accession>
<dbReference type="RefSeq" id="WP_204289343.1">
    <property type="nucleotide sequence ID" value="NZ_BAABEJ010000033.1"/>
</dbReference>
<gene>
    <name evidence="2" type="ORF">Mam01_68740</name>
</gene>
<dbReference type="Pfam" id="PF01048">
    <property type="entry name" value="PNP_UDP_1"/>
    <property type="match status" value="1"/>
</dbReference>
<dbReference type="EMBL" id="BOOB01000066">
    <property type="protein sequence ID" value="GIH36710.1"/>
    <property type="molecule type" value="Genomic_DNA"/>
</dbReference>
<protein>
    <recommendedName>
        <fullName evidence="1">Nucleoside phosphorylase domain-containing protein</fullName>
    </recommendedName>
</protein>
<reference evidence="2 3" key="1">
    <citation type="submission" date="2021-01" db="EMBL/GenBank/DDBJ databases">
        <title>Whole genome shotgun sequence of Microbispora amethystogenes NBRC 101907.</title>
        <authorList>
            <person name="Komaki H."/>
            <person name="Tamura T."/>
        </authorList>
    </citation>
    <scope>NUCLEOTIDE SEQUENCE [LARGE SCALE GENOMIC DNA]</scope>
    <source>
        <strain evidence="2 3">NBRC 101907</strain>
    </source>
</reference>
<feature type="domain" description="Nucleoside phosphorylase" evidence="1">
    <location>
        <begin position="73"/>
        <end position="223"/>
    </location>
</feature>
<dbReference type="Proteomes" id="UP000651728">
    <property type="component" value="Unassembled WGS sequence"/>
</dbReference>
<sequence length="259" mass="27918">MTDRTPYIAAPKVISSILASRPERRAESPPYVIVIYDHELFTAARAALGAELVPDWLYADRPGRRIFVPPGAPHIALMHTEIGAPLIAFLLEMLAGCGLQEIVIVTSAGGIASDLQVGSLFVVEAADSENGVTRAFAPGRREFRPSALVTANLHEACRVSGVRAKPARSHSSDVFFRDTPLPPHTDGGPDLVEMEAATVFAVAERRGVRAGAVGYVSDVLAEEWSRPDDHYYPPERMRLLDVIRAYVAALPVDAAGVTL</sequence>
<dbReference type="InterPro" id="IPR035994">
    <property type="entry name" value="Nucleoside_phosphorylase_sf"/>
</dbReference>
<evidence type="ECO:0000259" key="1">
    <source>
        <dbReference type="Pfam" id="PF01048"/>
    </source>
</evidence>
<comment type="caution">
    <text evidence="2">The sequence shown here is derived from an EMBL/GenBank/DDBJ whole genome shotgun (WGS) entry which is preliminary data.</text>
</comment>
<keyword evidence="3" id="KW-1185">Reference proteome</keyword>
<name>A0ABQ4FPI2_9ACTN</name>
<dbReference type="SUPFAM" id="SSF53167">
    <property type="entry name" value="Purine and uridine phosphorylases"/>
    <property type="match status" value="1"/>
</dbReference>
<dbReference type="InterPro" id="IPR000845">
    <property type="entry name" value="Nucleoside_phosphorylase_d"/>
</dbReference>
<organism evidence="2 3">
    <name type="scientific">Microbispora amethystogenes</name>
    <dbReference type="NCBI Taxonomy" id="1427754"/>
    <lineage>
        <taxon>Bacteria</taxon>
        <taxon>Bacillati</taxon>
        <taxon>Actinomycetota</taxon>
        <taxon>Actinomycetes</taxon>
        <taxon>Streptosporangiales</taxon>
        <taxon>Streptosporangiaceae</taxon>
        <taxon>Microbispora</taxon>
    </lineage>
</organism>
<evidence type="ECO:0000313" key="2">
    <source>
        <dbReference type="EMBL" id="GIH36710.1"/>
    </source>
</evidence>
<dbReference type="Gene3D" id="3.40.50.1580">
    <property type="entry name" value="Nucleoside phosphorylase domain"/>
    <property type="match status" value="1"/>
</dbReference>
<evidence type="ECO:0000313" key="3">
    <source>
        <dbReference type="Proteomes" id="UP000651728"/>
    </source>
</evidence>
<proteinExistence type="predicted"/>